<reference evidence="1" key="1">
    <citation type="journal article" date="2014" name="Int. J. Syst. Evol. Microbiol.">
        <title>Complete genome sequence of Corynebacterium casei LMG S-19264T (=DSM 44701T), isolated from a smear-ripened cheese.</title>
        <authorList>
            <consortium name="US DOE Joint Genome Institute (JGI-PGF)"/>
            <person name="Walter F."/>
            <person name="Albersmeier A."/>
            <person name="Kalinowski J."/>
            <person name="Ruckert C."/>
        </authorList>
    </citation>
    <scope>NUCLEOTIDE SEQUENCE</scope>
    <source>
        <strain evidence="1">KCTC 32296</strain>
    </source>
</reference>
<proteinExistence type="predicted"/>
<protein>
    <submittedName>
        <fullName evidence="1">Uncharacterized protein</fullName>
    </submittedName>
</protein>
<gene>
    <name evidence="1" type="ORF">GCM10011273_25270</name>
</gene>
<dbReference type="AlphaFoldDB" id="A0A918UV41"/>
<evidence type="ECO:0000313" key="2">
    <source>
        <dbReference type="Proteomes" id="UP000662572"/>
    </source>
</evidence>
<accession>A0A918UV41</accession>
<evidence type="ECO:0000313" key="1">
    <source>
        <dbReference type="EMBL" id="GGZ37741.1"/>
    </source>
</evidence>
<dbReference type="EMBL" id="BMZB01000003">
    <property type="protein sequence ID" value="GGZ37741.1"/>
    <property type="molecule type" value="Genomic_DNA"/>
</dbReference>
<sequence>MQGDKIHTPDYHHSARTAQALIETVIRPETNKPLYLVANGTSAITATSIDVAAAHISGVILNAPYLTASPYPVEVWQSEDVPDGEMARIGHKWQKANPDLRLRAVSQAWQNEMDKAARSLVANDLTPIGDKRETVRMLVIATDSSPQTTASICRKFETCKINTTINNNQLYQYIDDFIRLDAPKPADPSAARAS</sequence>
<comment type="caution">
    <text evidence="1">The sequence shown here is derived from an EMBL/GenBank/DDBJ whole genome shotgun (WGS) entry which is preliminary data.</text>
</comment>
<dbReference type="Proteomes" id="UP000662572">
    <property type="component" value="Unassembled WGS sequence"/>
</dbReference>
<reference evidence="1" key="2">
    <citation type="submission" date="2020-09" db="EMBL/GenBank/DDBJ databases">
        <authorList>
            <person name="Sun Q."/>
            <person name="Kim S."/>
        </authorList>
    </citation>
    <scope>NUCLEOTIDE SEQUENCE</scope>
    <source>
        <strain evidence="1">KCTC 32296</strain>
    </source>
</reference>
<keyword evidence="2" id="KW-1185">Reference proteome</keyword>
<name>A0A918UV41_9CAUL</name>
<organism evidence="1 2">
    <name type="scientific">Asticcacaulis endophyticus</name>
    <dbReference type="NCBI Taxonomy" id="1395890"/>
    <lineage>
        <taxon>Bacteria</taxon>
        <taxon>Pseudomonadati</taxon>
        <taxon>Pseudomonadota</taxon>
        <taxon>Alphaproteobacteria</taxon>
        <taxon>Caulobacterales</taxon>
        <taxon>Caulobacteraceae</taxon>
        <taxon>Asticcacaulis</taxon>
    </lineage>
</organism>